<protein>
    <recommendedName>
        <fullName evidence="7">Trafficking protein particle complex subunit 8</fullName>
    </recommendedName>
</protein>
<organism evidence="5 6">
    <name type="scientific">Glossina austeni</name>
    <name type="common">Savannah tsetse fly</name>
    <dbReference type="NCBI Taxonomy" id="7395"/>
    <lineage>
        <taxon>Eukaryota</taxon>
        <taxon>Metazoa</taxon>
        <taxon>Ecdysozoa</taxon>
        <taxon>Arthropoda</taxon>
        <taxon>Hexapoda</taxon>
        <taxon>Insecta</taxon>
        <taxon>Pterygota</taxon>
        <taxon>Neoptera</taxon>
        <taxon>Endopterygota</taxon>
        <taxon>Diptera</taxon>
        <taxon>Brachycera</taxon>
        <taxon>Muscomorpha</taxon>
        <taxon>Hippoboscoidea</taxon>
        <taxon>Glossinidae</taxon>
        <taxon>Glossina</taxon>
    </lineage>
</organism>
<dbReference type="Pfam" id="PF12739">
    <property type="entry name" value="TRAPPC-Trs85"/>
    <property type="match status" value="1"/>
</dbReference>
<dbReference type="VEuPathDB" id="VectorBase:GAUT024872"/>
<feature type="domain" description="TPPC8 second Ig-like" evidence="2">
    <location>
        <begin position="919"/>
        <end position="1043"/>
    </location>
</feature>
<proteinExistence type="predicted"/>
<dbReference type="InterPro" id="IPR058541">
    <property type="entry name" value="Ig_TPPC8_1st"/>
</dbReference>
<dbReference type="Pfam" id="PF24545">
    <property type="entry name" value="Ig_TPPC8_1st"/>
    <property type="match status" value="1"/>
</dbReference>
<dbReference type="EnsemblMetazoa" id="GAUT024872-RA">
    <property type="protein sequence ID" value="GAUT024872-PA"/>
    <property type="gene ID" value="GAUT024872"/>
</dbReference>
<name>A0A1A9V3T9_GLOAU</name>
<dbReference type="STRING" id="7395.A0A1A9V3T9"/>
<dbReference type="Proteomes" id="UP000078200">
    <property type="component" value="Unassembled WGS sequence"/>
</dbReference>
<evidence type="ECO:0000256" key="1">
    <source>
        <dbReference type="SAM" id="MobiDB-lite"/>
    </source>
</evidence>
<evidence type="ECO:0008006" key="7">
    <source>
        <dbReference type="Google" id="ProtNLM"/>
    </source>
</evidence>
<feature type="region of interest" description="Disordered" evidence="1">
    <location>
        <begin position="255"/>
        <end position="281"/>
    </location>
</feature>
<keyword evidence="6" id="KW-1185">Reference proteome</keyword>
<evidence type="ECO:0000259" key="2">
    <source>
        <dbReference type="Pfam" id="PF24544"/>
    </source>
</evidence>
<evidence type="ECO:0000259" key="3">
    <source>
        <dbReference type="Pfam" id="PF24545"/>
    </source>
</evidence>
<sequence>MIHLTGHNYNAREIIQNIFSPLVGVVTSFHADEVCHRNNVSFVELLQPFARLQNDAQFRDVLATSVSIRGLRLNFCDVDWRPPQTVLARKMLNESVTNAHSSKTKVLNINGVNLELPDGVPWFEHWRETFLAVQFPADHEFTRHLLSCLIVLSSGDPNVVETAQKLTQRVHQMQSVTPQKLPKWFQPNDVLNSYVVLHEGSQGDLSRAQQSYELLKSTFIDSKCFLIQVNSLDGTITSEIPDYWTAFIKRQPKVNDNSVTGTTSTDQLSGTKTPQDISGVSSLAMPNMHMSALGEPSTAHEANEAAILHPLSPVQEHATEAINSRFSISCESIASQNINPNVWSGDTEAETHYGQCLNAMDVENLRHFVQDYAVRALIPYVEQLVATLNEAVTNKKGVSKSLLSATKRWFVTSKPGASASNQNAVIYTHESAELQTRKLGDLYFMFCHYNMAFQAYHQAKRDFNADSAWQYYAGALEMAALSAFMLGTANRKTYDYMEDAIACYLNVCKLQQFATRATLLSMECLKTARLYGEAAKQLIRMTSEESDLRSALLLEQAAYCFLASTPVMHRKYAFQIVLSGNRYSRAGQRKHAYRCYNQSYQVFQQRGWSLAEDHIQFTMAKQAYMLKKLDEASCSFAHLLRPGSLQGAQQQLSFLKEYIQTQNEYTTRHPEMGLLTLALPQVLQDSIRVLTLAPPVATTNHVPASNIDINSDLKDEFIWHKIEEMLVAATAKNRPLIFKPLRSLFSKENPTTENPIAVQGEPLIISVTIINTIRCGLVLNNVDLLWSLKLDNGDELSNMCLYEGGSDNSNRSAVKAAIKTFTSQSLTLEERAQEILHFKLTPKLTGLLMVVGIVAQISSIVEPNIALKGSLIFEKHTFRSAGKKTQNSLNDQKLNIRIIPPVPVLSVCFSSIPADLIVGEIIPITITLRNEGAKAVEDIYLSCDNPRWLTLQDKETHIPLSILNSIKNLSNEQLVKDKEIRRQHVCRLLKPKSSEHLTLKAQETISITAWLQAPYDKGEFTLRLMFYYALPANSPSVLKYRLIRHHWQFQIHECLCSEVTCVVSNCQTGELGLNINVRNNNKTPPQHPLLSELYINSLALLSEQFQLNKEKFYVTNQMEISAGLLGDRSLKSSKSASFQCRLQPSPHEKNRPTSSFQNLLAERLSYREVMPASAVPNEYPTVPQLSAVYSFLTNHETTYFNFNITTEEFNKILANYEPHSTLAVCWAAAVVQNGLQRVAQGQHFVKLKYLYEKNSCPSTDSKQFSLLDKDSLLEKKIAIDEFANKQFLEINGLCRQLLEKSEIQTDFNEDEEDHWEVNDNYIGQRCLLEDDTFLLSAKA</sequence>
<evidence type="ECO:0000313" key="5">
    <source>
        <dbReference type="EnsemblMetazoa" id="GAUT024872-PA"/>
    </source>
</evidence>
<evidence type="ECO:0000313" key="6">
    <source>
        <dbReference type="Proteomes" id="UP000078200"/>
    </source>
</evidence>
<dbReference type="PANTHER" id="PTHR12975">
    <property type="entry name" value="TRANSPORT PROTEIN TRAPP"/>
    <property type="match status" value="1"/>
</dbReference>
<accession>A0A1A9V3T9</accession>
<dbReference type="InterPro" id="IPR058540">
    <property type="entry name" value="Ig_TPPC8_3rd"/>
</dbReference>
<feature type="domain" description="TPPC8 first Ig-like" evidence="3">
    <location>
        <begin position="712"/>
        <end position="916"/>
    </location>
</feature>
<dbReference type="PANTHER" id="PTHR12975:SF6">
    <property type="entry name" value="TRAFFICKING PROTEIN PARTICLE COMPLEX SUBUNIT 8"/>
    <property type="match status" value="1"/>
</dbReference>
<dbReference type="Pfam" id="PF24544">
    <property type="entry name" value="Ig_TPPC8_2nd"/>
    <property type="match status" value="1"/>
</dbReference>
<reference evidence="5" key="1">
    <citation type="submission" date="2020-05" db="UniProtKB">
        <authorList>
            <consortium name="EnsemblMetazoa"/>
        </authorList>
    </citation>
    <scope>IDENTIFICATION</scope>
    <source>
        <strain evidence="5">TTRI</strain>
    </source>
</reference>
<dbReference type="InterPro" id="IPR058538">
    <property type="entry name" value="Ig_TPPC8_2nd"/>
</dbReference>
<evidence type="ECO:0000259" key="4">
    <source>
        <dbReference type="Pfam" id="PF24546"/>
    </source>
</evidence>
<dbReference type="InterPro" id="IPR024420">
    <property type="entry name" value="TRAPP_III_complex_Trs85"/>
</dbReference>
<dbReference type="GO" id="GO:1990072">
    <property type="term" value="C:TRAPPIII protein complex"/>
    <property type="evidence" value="ECO:0007669"/>
    <property type="project" value="TreeGrafter"/>
</dbReference>
<dbReference type="Pfam" id="PF24546">
    <property type="entry name" value="Ig_TPPC8_3rd"/>
    <property type="match status" value="1"/>
</dbReference>
<feature type="domain" description="TPPC8 third Ig-like" evidence="4">
    <location>
        <begin position="1047"/>
        <end position="1246"/>
    </location>
</feature>